<comment type="caution">
    <text evidence="1">The sequence shown here is derived from an EMBL/GenBank/DDBJ whole genome shotgun (WGS) entry which is preliminary data.</text>
</comment>
<evidence type="ECO:0000313" key="2">
    <source>
        <dbReference type="Proteomes" id="UP001565220"/>
    </source>
</evidence>
<evidence type="ECO:0000313" key="1">
    <source>
        <dbReference type="EMBL" id="MEY8763383.1"/>
    </source>
</evidence>
<reference evidence="1 2" key="1">
    <citation type="submission" date="2024-08" db="EMBL/GenBank/DDBJ databases">
        <title>Clostridium lapicellarii sp. nov., and Clostridium renhuaiense sp. nov., two species isolated from the mud in a fermentation cellar used for producing sauce-flavour Chinese liquors.</title>
        <authorList>
            <person name="Yang F."/>
            <person name="Wang H."/>
            <person name="Chen L.Q."/>
            <person name="Zhou N."/>
            <person name="Lu J.J."/>
            <person name="Pu X.X."/>
            <person name="Wan B."/>
            <person name="Wang L."/>
            <person name="Liu S.J."/>
        </authorList>
    </citation>
    <scope>NUCLEOTIDE SEQUENCE [LARGE SCALE GENOMIC DNA]</scope>
    <source>
        <strain evidence="1 2">MT-113</strain>
    </source>
</reference>
<protein>
    <submittedName>
        <fullName evidence="1">Uncharacterized protein</fullName>
    </submittedName>
</protein>
<organism evidence="1 2">
    <name type="scientific">Clostridium lapidicellarium</name>
    <dbReference type="NCBI Taxonomy" id="3240931"/>
    <lineage>
        <taxon>Bacteria</taxon>
        <taxon>Bacillati</taxon>
        <taxon>Bacillota</taxon>
        <taxon>Clostridia</taxon>
        <taxon>Eubacteriales</taxon>
        <taxon>Clostridiaceae</taxon>
        <taxon>Clostridium</taxon>
    </lineage>
</organism>
<keyword evidence="2" id="KW-1185">Reference proteome</keyword>
<gene>
    <name evidence="1" type="ORF">AB8S09_06975</name>
</gene>
<dbReference type="RefSeq" id="WP_369868785.1">
    <property type="nucleotide sequence ID" value="NZ_JBGFFE010000007.1"/>
</dbReference>
<dbReference type="Proteomes" id="UP001565220">
    <property type="component" value="Unassembled WGS sequence"/>
</dbReference>
<proteinExistence type="predicted"/>
<dbReference type="EMBL" id="JBGFFE010000007">
    <property type="protein sequence ID" value="MEY8763383.1"/>
    <property type="molecule type" value="Genomic_DNA"/>
</dbReference>
<sequence>MKKYSTLKALSMLDKDKKLKFEIIPKKDPCTQTISTNEFREIVIDCKGCYGQDKCGINFNDMWTLAQQPVSFMEAVKSKKKIRVEHPRLCKTPKYYWLGELMHELSTNHIDNILADIILEGKWYIKEDEEETTCTDKTKFIEINYKDLRDNERHTKYFSTYGEYEEWHKANWNDVVING</sequence>
<accession>A0ABV4DY96</accession>
<name>A0ABV4DY96_9CLOT</name>